<evidence type="ECO:0000256" key="7">
    <source>
        <dbReference type="SAM" id="MobiDB-lite"/>
    </source>
</evidence>
<organism evidence="9 10">
    <name type="scientific">Parafannyhessea umbonata</name>
    <dbReference type="NCBI Taxonomy" id="604330"/>
    <lineage>
        <taxon>Bacteria</taxon>
        <taxon>Bacillati</taxon>
        <taxon>Actinomycetota</taxon>
        <taxon>Coriobacteriia</taxon>
        <taxon>Coriobacteriales</taxon>
        <taxon>Atopobiaceae</taxon>
        <taxon>Parafannyhessea</taxon>
    </lineage>
</organism>
<dbReference type="InterPro" id="IPR036390">
    <property type="entry name" value="WH_DNA-bd_sf"/>
</dbReference>
<evidence type="ECO:0000256" key="2">
    <source>
        <dbReference type="ARBA" id="ARBA00007131"/>
    </source>
</evidence>
<name>A0A1G6KBH4_9ACTN</name>
<keyword evidence="4" id="KW-0786">Thiamine pyrophosphate</keyword>
<dbReference type="RefSeq" id="WP_090846071.1">
    <property type="nucleotide sequence ID" value="NZ_FMZL01000007.1"/>
</dbReference>
<evidence type="ECO:0000256" key="4">
    <source>
        <dbReference type="ARBA" id="ARBA00023052"/>
    </source>
</evidence>
<evidence type="ECO:0000313" key="9">
    <source>
        <dbReference type="EMBL" id="SDC28340.1"/>
    </source>
</evidence>
<dbReference type="InterPro" id="IPR011663">
    <property type="entry name" value="UTRA"/>
</dbReference>
<feature type="domain" description="HTH gntR-type" evidence="8">
    <location>
        <begin position="34"/>
        <end position="102"/>
    </location>
</feature>
<dbReference type="Pfam" id="PF00392">
    <property type="entry name" value="GntR"/>
    <property type="match status" value="1"/>
</dbReference>
<dbReference type="SUPFAM" id="SSF64288">
    <property type="entry name" value="Chorismate lyase-like"/>
    <property type="match status" value="1"/>
</dbReference>
<proteinExistence type="inferred from homology"/>
<dbReference type="Gene3D" id="3.40.50.970">
    <property type="match status" value="1"/>
</dbReference>
<protein>
    <submittedName>
        <fullName evidence="9">Transketolase, N-terminal subunit</fullName>
    </submittedName>
</protein>
<comment type="cofactor">
    <cofactor evidence="1">
        <name>thiamine diphosphate</name>
        <dbReference type="ChEBI" id="CHEBI:58937"/>
    </cofactor>
</comment>
<keyword evidence="3" id="KW-0805">Transcription regulation</keyword>
<dbReference type="PANTHER" id="PTHR47514:SF1">
    <property type="entry name" value="TRANSKETOLASE N-TERMINAL SECTION-RELATED"/>
    <property type="match status" value="1"/>
</dbReference>
<dbReference type="InterPro" id="IPR036388">
    <property type="entry name" value="WH-like_DNA-bd_sf"/>
</dbReference>
<evidence type="ECO:0000256" key="3">
    <source>
        <dbReference type="ARBA" id="ARBA00023015"/>
    </source>
</evidence>
<dbReference type="SUPFAM" id="SSF52518">
    <property type="entry name" value="Thiamin diphosphate-binding fold (THDP-binding)"/>
    <property type="match status" value="1"/>
</dbReference>
<feature type="compositionally biased region" description="Low complexity" evidence="7">
    <location>
        <begin position="13"/>
        <end position="25"/>
    </location>
</feature>
<dbReference type="Pfam" id="PF07702">
    <property type="entry name" value="UTRA"/>
    <property type="match status" value="1"/>
</dbReference>
<accession>A0A1G6KBH4</accession>
<dbReference type="SUPFAM" id="SSF46785">
    <property type="entry name" value="Winged helix' DNA-binding domain"/>
    <property type="match status" value="1"/>
</dbReference>
<dbReference type="InterPro" id="IPR005474">
    <property type="entry name" value="Transketolase_N"/>
</dbReference>
<dbReference type="PRINTS" id="PR00035">
    <property type="entry name" value="HTHGNTR"/>
</dbReference>
<keyword evidence="10" id="KW-1185">Reference proteome</keyword>
<keyword evidence="5" id="KW-0238">DNA-binding</keyword>
<dbReference type="EMBL" id="FMZL01000007">
    <property type="protein sequence ID" value="SDC28340.1"/>
    <property type="molecule type" value="Genomic_DNA"/>
</dbReference>
<dbReference type="Gene3D" id="1.10.10.10">
    <property type="entry name" value="Winged helix-like DNA-binding domain superfamily/Winged helix DNA-binding domain"/>
    <property type="match status" value="1"/>
</dbReference>
<dbReference type="GO" id="GO:0003700">
    <property type="term" value="F:DNA-binding transcription factor activity"/>
    <property type="evidence" value="ECO:0007669"/>
    <property type="project" value="InterPro"/>
</dbReference>
<dbReference type="GO" id="GO:0003677">
    <property type="term" value="F:DNA binding"/>
    <property type="evidence" value="ECO:0007669"/>
    <property type="project" value="UniProtKB-KW"/>
</dbReference>
<dbReference type="SMART" id="SM00866">
    <property type="entry name" value="UTRA"/>
    <property type="match status" value="1"/>
</dbReference>
<dbReference type="PANTHER" id="PTHR47514">
    <property type="entry name" value="TRANSKETOLASE N-TERMINAL SECTION-RELATED"/>
    <property type="match status" value="1"/>
</dbReference>
<dbReference type="GO" id="GO:0000287">
    <property type="term" value="F:magnesium ion binding"/>
    <property type="evidence" value="ECO:0007669"/>
    <property type="project" value="UniProtKB-ARBA"/>
</dbReference>
<evidence type="ECO:0000259" key="8">
    <source>
        <dbReference type="PROSITE" id="PS50949"/>
    </source>
</evidence>
<dbReference type="PROSITE" id="PS50949">
    <property type="entry name" value="HTH_GNTR"/>
    <property type="match status" value="1"/>
</dbReference>
<dbReference type="Proteomes" id="UP000198528">
    <property type="component" value="Unassembled WGS sequence"/>
</dbReference>
<evidence type="ECO:0000313" key="10">
    <source>
        <dbReference type="Proteomes" id="UP000198528"/>
    </source>
</evidence>
<dbReference type="CDD" id="cd07377">
    <property type="entry name" value="WHTH_GntR"/>
    <property type="match status" value="1"/>
</dbReference>
<dbReference type="STRING" id="604330.SAMN04489857_1986"/>
<keyword evidence="6" id="KW-0804">Transcription</keyword>
<dbReference type="InterPro" id="IPR000524">
    <property type="entry name" value="Tscrpt_reg_HTH_GntR"/>
</dbReference>
<gene>
    <name evidence="9" type="ORF">SAMN04487824_10760</name>
</gene>
<reference evidence="10" key="1">
    <citation type="submission" date="2016-10" db="EMBL/GenBank/DDBJ databases">
        <authorList>
            <person name="Varghese N."/>
            <person name="Submissions S."/>
        </authorList>
    </citation>
    <scope>NUCLEOTIDE SEQUENCE [LARGE SCALE GENOMIC DNA]</scope>
    <source>
        <strain evidence="10">DSM 22619</strain>
    </source>
</reference>
<sequence length="574" mass="62216">MAEYDFGFPTPDAPEAAGGASGAEPTFLSADSPDPLNVQLSEIMRGKIRNREWRRGRYIPSEADLMAQYGVSRGTVRKAIGTLVAEGLLVSRKGSGTVVADGGISRPGNARSFSFAASLRDGGVRYTTQVLQKDVLPAPAEVAESLQVEPGEPALFMRRVRSVGGRPVVCQESWSNLEACPGLEQADFTTESLFDAVERCSGRKIALSHMHYSSCRAGAQHAACLACGASDPVMVLEQNIELADSTPIEWSLTWLGPNQSIVGVSMQSDGFPGPLELDGIRTRPREGAAVEDDATRALRRRLDLDALAVRRGVVEWGRRYMGSPLHFGGALSMAEIVAVLLDEVMHTGRDGTPWDERDRLIVSKAHASVALYPMMLKRGLISQDDVDRGLFGPDARIFKHPERDPQRGFEISGGSLGMGLGYAAGLALSLRRKRLPGRVFCVVGDGECDEGSVWESAALIGHKRLANLTVVVDANGMQLDGPTAQILDNGPINRKFTAFGFDVVEVDGHDVIQLADALRNPGDRPRAVVARTRKGHGLSFAEGHAEWHDKALTEELYQRAMRELDAREEAIRNE</sequence>
<evidence type="ECO:0000256" key="5">
    <source>
        <dbReference type="ARBA" id="ARBA00023125"/>
    </source>
</evidence>
<dbReference type="Pfam" id="PF00456">
    <property type="entry name" value="Transketolase_N"/>
    <property type="match status" value="1"/>
</dbReference>
<dbReference type="SMART" id="SM00345">
    <property type="entry name" value="HTH_GNTR"/>
    <property type="match status" value="1"/>
</dbReference>
<dbReference type="InterPro" id="IPR028978">
    <property type="entry name" value="Chorismate_lyase_/UTRA_dom_sf"/>
</dbReference>
<dbReference type="Gene3D" id="3.40.1410.10">
    <property type="entry name" value="Chorismate lyase-like"/>
    <property type="match status" value="1"/>
</dbReference>
<evidence type="ECO:0000256" key="1">
    <source>
        <dbReference type="ARBA" id="ARBA00001964"/>
    </source>
</evidence>
<dbReference type="AlphaFoldDB" id="A0A1G6KBH4"/>
<feature type="region of interest" description="Disordered" evidence="7">
    <location>
        <begin position="1"/>
        <end position="32"/>
    </location>
</feature>
<comment type="similarity">
    <text evidence="2">Belongs to the transketolase family.</text>
</comment>
<dbReference type="InterPro" id="IPR029061">
    <property type="entry name" value="THDP-binding"/>
</dbReference>
<evidence type="ECO:0000256" key="6">
    <source>
        <dbReference type="ARBA" id="ARBA00023163"/>
    </source>
</evidence>